<dbReference type="GO" id="GO:0016020">
    <property type="term" value="C:membrane"/>
    <property type="evidence" value="ECO:0007669"/>
    <property type="project" value="UniProtKB-SubCell"/>
</dbReference>
<feature type="chain" id="PRO_5034351776" description="Protein FAM151A" evidence="7">
    <location>
        <begin position="25"/>
        <end position="227"/>
    </location>
</feature>
<evidence type="ECO:0000313" key="9">
    <source>
        <dbReference type="Ensembl" id="ENSLLTP00000011835.1"/>
    </source>
</evidence>
<evidence type="ECO:0000256" key="7">
    <source>
        <dbReference type="SAM" id="SignalP"/>
    </source>
</evidence>
<dbReference type="Ensembl" id="ENSLLTT00000012302.1">
    <property type="protein sequence ID" value="ENSLLTP00000011835.1"/>
    <property type="gene ID" value="ENSLLTG00000009107.1"/>
</dbReference>
<keyword evidence="2" id="KW-0812">Transmembrane</keyword>
<keyword evidence="3" id="KW-1133">Transmembrane helix</keyword>
<reference evidence="9" key="1">
    <citation type="submission" date="2025-08" db="UniProtKB">
        <authorList>
            <consortium name="Ensembl"/>
        </authorList>
    </citation>
    <scope>IDENTIFICATION</scope>
</reference>
<evidence type="ECO:0000259" key="8">
    <source>
        <dbReference type="Pfam" id="PF10223"/>
    </source>
</evidence>
<dbReference type="Proteomes" id="UP000694406">
    <property type="component" value="Unplaced"/>
</dbReference>
<name>A0A8C5S477_LATLA</name>
<sequence length="227" mass="25825">MKGLPSFFNILSFSFSLRTADVMALESDVTLEGYNTPNETEKPIMAHPPVIYSDNTLQDWLMTVLRLSDKGIILDFKNIKTVGPSLDILLKTSSELNIDRPVWLNADILKGPNVPIDIAKFPNCTLSPGWTTLYLAHFPNKTYTQSMVEEMHSFVGNLPQQITFPVRAFVQQIIIKSKSFSLCPLTLWQGKTDPITVEDLLFIRTNSKPEQIYYDFMNLFLLKAIIF</sequence>
<accession>A0A8C5S477</accession>
<keyword evidence="4" id="KW-0472">Membrane</keyword>
<dbReference type="InterPro" id="IPR019356">
    <property type="entry name" value="Menorin_dom"/>
</dbReference>
<evidence type="ECO:0000313" key="10">
    <source>
        <dbReference type="Proteomes" id="UP000694406"/>
    </source>
</evidence>
<evidence type="ECO:0000256" key="6">
    <source>
        <dbReference type="ARBA" id="ARBA00044953"/>
    </source>
</evidence>
<dbReference type="AlphaFoldDB" id="A0A8C5S477"/>
<evidence type="ECO:0000256" key="4">
    <source>
        <dbReference type="ARBA" id="ARBA00023136"/>
    </source>
</evidence>
<feature type="signal peptide" evidence="7">
    <location>
        <begin position="1"/>
        <end position="24"/>
    </location>
</feature>
<evidence type="ECO:0000256" key="3">
    <source>
        <dbReference type="ARBA" id="ARBA00022989"/>
    </source>
</evidence>
<dbReference type="PANTHER" id="PTHR21184:SF4">
    <property type="entry name" value="PROTEIN FAM151A"/>
    <property type="match status" value="1"/>
</dbReference>
<keyword evidence="10" id="KW-1185">Reference proteome</keyword>
<feature type="domain" description="Menorin-like" evidence="8">
    <location>
        <begin position="19"/>
        <end position="217"/>
    </location>
</feature>
<comment type="subcellular location">
    <subcellularLocation>
        <location evidence="1">Membrane</location>
        <topology evidence="1">Single-pass membrane protein</topology>
    </subcellularLocation>
</comment>
<comment type="similarity">
    <text evidence="6">Belongs to the menorin family.</text>
</comment>
<dbReference type="GeneTree" id="ENSGT00530000063681"/>
<dbReference type="PANTHER" id="PTHR21184">
    <property type="entry name" value="MENORIN (DENDRITIC BRANCHING PROTEIN)"/>
    <property type="match status" value="1"/>
</dbReference>
<proteinExistence type="inferred from homology"/>
<organism evidence="9 10">
    <name type="scientific">Laticauda laticaudata</name>
    <name type="common">Blue-ringed sea krait</name>
    <name type="synonym">Blue-lipped sea krait</name>
    <dbReference type="NCBI Taxonomy" id="8630"/>
    <lineage>
        <taxon>Eukaryota</taxon>
        <taxon>Metazoa</taxon>
        <taxon>Chordata</taxon>
        <taxon>Craniata</taxon>
        <taxon>Vertebrata</taxon>
        <taxon>Euteleostomi</taxon>
        <taxon>Lepidosauria</taxon>
        <taxon>Squamata</taxon>
        <taxon>Bifurcata</taxon>
        <taxon>Unidentata</taxon>
        <taxon>Episquamata</taxon>
        <taxon>Toxicofera</taxon>
        <taxon>Serpentes</taxon>
        <taxon>Colubroidea</taxon>
        <taxon>Elapidae</taxon>
        <taxon>Laticaudinae</taxon>
        <taxon>Laticauda</taxon>
    </lineage>
</organism>
<keyword evidence="7" id="KW-0732">Signal</keyword>
<evidence type="ECO:0000256" key="5">
    <source>
        <dbReference type="ARBA" id="ARBA00044104"/>
    </source>
</evidence>
<dbReference type="Pfam" id="PF10223">
    <property type="entry name" value="Menorin_N"/>
    <property type="match status" value="1"/>
</dbReference>
<protein>
    <recommendedName>
        <fullName evidence="5">Protein FAM151A</fullName>
    </recommendedName>
</protein>
<evidence type="ECO:0000256" key="2">
    <source>
        <dbReference type="ARBA" id="ARBA00022692"/>
    </source>
</evidence>
<evidence type="ECO:0000256" key="1">
    <source>
        <dbReference type="ARBA" id="ARBA00004167"/>
    </source>
</evidence>
<dbReference type="GO" id="GO:0005615">
    <property type="term" value="C:extracellular space"/>
    <property type="evidence" value="ECO:0007669"/>
    <property type="project" value="TreeGrafter"/>
</dbReference>
<reference evidence="9" key="2">
    <citation type="submission" date="2025-09" db="UniProtKB">
        <authorList>
            <consortium name="Ensembl"/>
        </authorList>
    </citation>
    <scope>IDENTIFICATION</scope>
</reference>